<dbReference type="EMBL" id="ANOH01000274">
    <property type="protein sequence ID" value="EMI54510.1"/>
    <property type="molecule type" value="Genomic_DNA"/>
</dbReference>
<reference evidence="1 2" key="1">
    <citation type="journal article" date="2013" name="Mar. Genomics">
        <title>Expression of sulfatases in Rhodopirellula baltica and the diversity of sulfatases in the genus Rhodopirellula.</title>
        <authorList>
            <person name="Wegner C.E."/>
            <person name="Richter-Heitmann T."/>
            <person name="Klindworth A."/>
            <person name="Klockow C."/>
            <person name="Richter M."/>
            <person name="Achstetter T."/>
            <person name="Glockner F.O."/>
            <person name="Harder J."/>
        </authorList>
    </citation>
    <scope>NUCLEOTIDE SEQUENCE [LARGE SCALE GENOMIC DNA]</scope>
    <source>
        <strain evidence="1 2">SM41</strain>
    </source>
</reference>
<evidence type="ECO:0000313" key="2">
    <source>
        <dbReference type="Proteomes" id="UP000011885"/>
    </source>
</evidence>
<accession>M5TZ82</accession>
<dbReference type="PATRIC" id="fig|1263870.3.peg.4217"/>
<evidence type="ECO:0000313" key="1">
    <source>
        <dbReference type="EMBL" id="EMI54510.1"/>
    </source>
</evidence>
<protein>
    <submittedName>
        <fullName evidence="1">Uncharacterized protein</fullName>
    </submittedName>
</protein>
<organism evidence="1 2">
    <name type="scientific">Rhodopirellula sallentina SM41</name>
    <dbReference type="NCBI Taxonomy" id="1263870"/>
    <lineage>
        <taxon>Bacteria</taxon>
        <taxon>Pseudomonadati</taxon>
        <taxon>Planctomycetota</taxon>
        <taxon>Planctomycetia</taxon>
        <taxon>Pirellulales</taxon>
        <taxon>Pirellulaceae</taxon>
        <taxon>Rhodopirellula</taxon>
    </lineage>
</organism>
<name>M5TZ82_9BACT</name>
<sequence>MIVLTILMMPVICGGCSKDELKKAYDDAKSKTEDLAASTKQSVDSAVSSTVTAIEETLPETGNITVRGSMPIEKTGQASLEVISIGDGRPNVVQILSYDPDQQSMSYPAILIQGKTDQESAQSLSGKSIECDVYLQSTANGPIVMSKPGTHVAVTFDQFSSEEGTISASIAGGEVVSSDMQTATFLGGEMIALVRP</sequence>
<comment type="caution">
    <text evidence="1">The sequence shown here is derived from an EMBL/GenBank/DDBJ whole genome shotgun (WGS) entry which is preliminary data.</text>
</comment>
<keyword evidence="2" id="KW-1185">Reference proteome</keyword>
<dbReference type="RefSeq" id="WP_008681937.1">
    <property type="nucleotide sequence ID" value="NZ_ANOH01000274.1"/>
</dbReference>
<gene>
    <name evidence="1" type="ORF">RSSM_03981</name>
</gene>
<dbReference type="AlphaFoldDB" id="M5TZ82"/>
<dbReference type="Proteomes" id="UP000011885">
    <property type="component" value="Unassembled WGS sequence"/>
</dbReference>
<proteinExistence type="predicted"/>